<dbReference type="RefSeq" id="XP_003171752.1">
    <property type="nucleotide sequence ID" value="XM_003171704.1"/>
</dbReference>
<gene>
    <name evidence="2" type="ORF">MGYG_09117</name>
</gene>
<dbReference type="AlphaFoldDB" id="E4UYW8"/>
<dbReference type="EMBL" id="DS989826">
    <property type="protein sequence ID" value="EFR03298.1"/>
    <property type="molecule type" value="Genomic_DNA"/>
</dbReference>
<dbReference type="GeneID" id="10027007"/>
<dbReference type="eggNOG" id="ENOG502RQ6U">
    <property type="taxonomic scope" value="Eukaryota"/>
</dbReference>
<evidence type="ECO:0000256" key="1">
    <source>
        <dbReference type="SAM" id="MobiDB-lite"/>
    </source>
</evidence>
<dbReference type="VEuPathDB" id="FungiDB:MGYG_09117"/>
<feature type="region of interest" description="Disordered" evidence="1">
    <location>
        <begin position="1"/>
        <end position="56"/>
    </location>
</feature>
<feature type="compositionally biased region" description="Basic and acidic residues" evidence="1">
    <location>
        <begin position="28"/>
        <end position="42"/>
    </location>
</feature>
<keyword evidence="3" id="KW-1185">Reference proteome</keyword>
<protein>
    <submittedName>
        <fullName evidence="2">Uncharacterized protein</fullName>
    </submittedName>
</protein>
<sequence>MQRGSREGPTLEPTEKVRKAGRQTGKPTQKEGVTDRQTERTRNSAVPPKTKKPNHSHFHYTSLHIKTSPSLGAYDPQEGIHTASNRQIDSLLHLTFDESRSTYTYALLAPAHCYQATSHHLRL</sequence>
<accession>E4UYW8</accession>
<organism evidence="3">
    <name type="scientific">Arthroderma gypseum (strain ATCC MYA-4604 / CBS 118893)</name>
    <name type="common">Microsporum gypseum</name>
    <dbReference type="NCBI Taxonomy" id="535722"/>
    <lineage>
        <taxon>Eukaryota</taxon>
        <taxon>Fungi</taxon>
        <taxon>Dikarya</taxon>
        <taxon>Ascomycota</taxon>
        <taxon>Pezizomycotina</taxon>
        <taxon>Eurotiomycetes</taxon>
        <taxon>Eurotiomycetidae</taxon>
        <taxon>Onygenales</taxon>
        <taxon>Arthrodermataceae</taxon>
        <taxon>Nannizzia</taxon>
    </lineage>
</organism>
<dbReference type="HOGENOM" id="CLU_2014713_0_0_1"/>
<dbReference type="Proteomes" id="UP000002669">
    <property type="component" value="Unassembled WGS sequence"/>
</dbReference>
<name>E4UYW8_ARTGP</name>
<evidence type="ECO:0000313" key="2">
    <source>
        <dbReference type="EMBL" id="EFR03298.1"/>
    </source>
</evidence>
<dbReference type="InParanoid" id="E4UYW8"/>
<reference evidence="3" key="1">
    <citation type="journal article" date="2012" name="MBio">
        <title>Comparative genome analysis of Trichophyton rubrum and related dermatophytes reveals candidate genes involved in infection.</title>
        <authorList>
            <person name="Martinez D.A."/>
            <person name="Oliver B.G."/>
            <person name="Graeser Y."/>
            <person name="Goldberg J.M."/>
            <person name="Li W."/>
            <person name="Martinez-Rossi N.M."/>
            <person name="Monod M."/>
            <person name="Shelest E."/>
            <person name="Barton R.C."/>
            <person name="Birch E."/>
            <person name="Brakhage A.A."/>
            <person name="Chen Z."/>
            <person name="Gurr S.J."/>
            <person name="Heiman D."/>
            <person name="Heitman J."/>
            <person name="Kosti I."/>
            <person name="Rossi A."/>
            <person name="Saif S."/>
            <person name="Samalova M."/>
            <person name="Saunders C.W."/>
            <person name="Shea T."/>
            <person name="Summerbell R.C."/>
            <person name="Xu J."/>
            <person name="Young S."/>
            <person name="Zeng Q."/>
            <person name="Birren B.W."/>
            <person name="Cuomo C.A."/>
            <person name="White T.C."/>
        </authorList>
    </citation>
    <scope>NUCLEOTIDE SEQUENCE [LARGE SCALE GENOMIC DNA]</scope>
    <source>
        <strain evidence="3">ATCC MYA-4604 / CBS 118893</strain>
    </source>
</reference>
<evidence type="ECO:0000313" key="3">
    <source>
        <dbReference type="Proteomes" id="UP000002669"/>
    </source>
</evidence>
<proteinExistence type="predicted"/>